<dbReference type="EMBL" id="JACADJ010000041">
    <property type="protein sequence ID" value="NWH05635.1"/>
    <property type="molecule type" value="Genomic_DNA"/>
</dbReference>
<dbReference type="InterPro" id="IPR012902">
    <property type="entry name" value="N_methyl_site"/>
</dbReference>
<organism evidence="2 3">
    <name type="scientific">Desulfobacter latus</name>
    <dbReference type="NCBI Taxonomy" id="2292"/>
    <lineage>
        <taxon>Bacteria</taxon>
        <taxon>Pseudomonadati</taxon>
        <taxon>Thermodesulfobacteriota</taxon>
        <taxon>Desulfobacteria</taxon>
        <taxon>Desulfobacterales</taxon>
        <taxon>Desulfobacteraceae</taxon>
        <taxon>Desulfobacter</taxon>
    </lineage>
</organism>
<keyword evidence="1" id="KW-1133">Transmembrane helix</keyword>
<gene>
    <name evidence="2" type="ORF">HXW94_11670</name>
</gene>
<accession>A0A850T8V3</accession>
<dbReference type="InterPro" id="IPR045584">
    <property type="entry name" value="Pilin-like"/>
</dbReference>
<evidence type="ECO:0000256" key="1">
    <source>
        <dbReference type="SAM" id="Phobius"/>
    </source>
</evidence>
<dbReference type="NCBIfam" id="TIGR02532">
    <property type="entry name" value="IV_pilin_GFxxxE"/>
    <property type="match status" value="1"/>
</dbReference>
<dbReference type="RefSeq" id="WP_218576690.1">
    <property type="nucleotide sequence ID" value="NZ_JACADJ010000041.1"/>
</dbReference>
<sequence length="175" mass="20221">MISVRDQAAFSLMELIVVLFILGLMAAFAVPNFGGRMFRDDTETFINWVVFNAGRFKKEAKLSRSVLVMGYHPEAHRFLVKKETPEQGNIEEDLDNEAENHLISDYQLPDGIRIEEIRVNGTRLTESESGIRFYPKGYSDHALIYISNDNNREYTLVIEPFLQRVAVHQGEYRFD</sequence>
<dbReference type="Pfam" id="PF07963">
    <property type="entry name" value="N_methyl"/>
    <property type="match status" value="1"/>
</dbReference>
<proteinExistence type="predicted"/>
<dbReference type="AlphaFoldDB" id="A0A850T8V3"/>
<keyword evidence="1" id="KW-0472">Membrane</keyword>
<keyword evidence="3" id="KW-1185">Reference proteome</keyword>
<dbReference type="Gene3D" id="3.30.700.10">
    <property type="entry name" value="Glycoprotein, Type 4 Pilin"/>
    <property type="match status" value="1"/>
</dbReference>
<reference evidence="2 3" key="1">
    <citation type="submission" date="2020-06" db="EMBL/GenBank/DDBJ databases">
        <title>High-quality draft genome of sulfate reducer Desulfobacter latus type strain AcrS2 isolated from marine sediment.</title>
        <authorList>
            <person name="Hoppe M."/>
            <person name="Larsen C.K."/>
            <person name="Marshall I.P.G."/>
            <person name="Schramm A."/>
            <person name="Marietou A.G."/>
        </authorList>
    </citation>
    <scope>NUCLEOTIDE SEQUENCE [LARGE SCALE GENOMIC DNA]</scope>
    <source>
        <strain evidence="2 3">AcRS2</strain>
    </source>
</reference>
<evidence type="ECO:0000313" key="3">
    <source>
        <dbReference type="Proteomes" id="UP000553343"/>
    </source>
</evidence>
<keyword evidence="1" id="KW-0812">Transmembrane</keyword>
<name>A0A850T8V3_9BACT</name>
<protein>
    <submittedName>
        <fullName evidence="2">Prepilin-type N-terminal cleavage/methylation domain-containing protein</fullName>
    </submittedName>
</protein>
<feature type="transmembrane region" description="Helical" evidence="1">
    <location>
        <begin position="12"/>
        <end position="30"/>
    </location>
</feature>
<evidence type="ECO:0000313" key="2">
    <source>
        <dbReference type="EMBL" id="NWH05635.1"/>
    </source>
</evidence>
<dbReference type="SUPFAM" id="SSF54523">
    <property type="entry name" value="Pili subunits"/>
    <property type="match status" value="1"/>
</dbReference>
<comment type="caution">
    <text evidence="2">The sequence shown here is derived from an EMBL/GenBank/DDBJ whole genome shotgun (WGS) entry which is preliminary data.</text>
</comment>
<dbReference type="Proteomes" id="UP000553343">
    <property type="component" value="Unassembled WGS sequence"/>
</dbReference>